<dbReference type="InterPro" id="IPR000109">
    <property type="entry name" value="POT_fam"/>
</dbReference>
<dbReference type="EMBL" id="OZ034813">
    <property type="protein sequence ID" value="CAL1357297.1"/>
    <property type="molecule type" value="Genomic_DNA"/>
</dbReference>
<dbReference type="PANTHER" id="PTHR11654">
    <property type="entry name" value="OLIGOPEPTIDE TRANSPORTER-RELATED"/>
    <property type="match status" value="1"/>
</dbReference>
<feature type="transmembrane region" description="Helical" evidence="7">
    <location>
        <begin position="590"/>
        <end position="610"/>
    </location>
</feature>
<reference evidence="8 9" key="1">
    <citation type="submission" date="2024-04" db="EMBL/GenBank/DDBJ databases">
        <authorList>
            <person name="Fracassetti M."/>
        </authorList>
    </citation>
    <scope>NUCLEOTIDE SEQUENCE [LARGE SCALE GENOMIC DNA]</scope>
</reference>
<protein>
    <submittedName>
        <fullName evidence="8">Uncharacterized protein</fullName>
    </submittedName>
</protein>
<dbReference type="SUPFAM" id="SSF103473">
    <property type="entry name" value="MFS general substrate transporter"/>
    <property type="match status" value="1"/>
</dbReference>
<keyword evidence="5 7" id="KW-0472">Membrane</keyword>
<evidence type="ECO:0000256" key="7">
    <source>
        <dbReference type="SAM" id="Phobius"/>
    </source>
</evidence>
<keyword evidence="3 7" id="KW-0812">Transmembrane</keyword>
<dbReference type="InterPro" id="IPR036259">
    <property type="entry name" value="MFS_trans_sf"/>
</dbReference>
<keyword evidence="9" id="KW-1185">Reference proteome</keyword>
<accession>A0AAV2CL59</accession>
<evidence type="ECO:0000313" key="8">
    <source>
        <dbReference type="EMBL" id="CAL1357297.1"/>
    </source>
</evidence>
<feature type="transmembrane region" description="Helical" evidence="7">
    <location>
        <begin position="429"/>
        <end position="449"/>
    </location>
</feature>
<proteinExistence type="inferred from homology"/>
<dbReference type="GO" id="GO:0022857">
    <property type="term" value="F:transmembrane transporter activity"/>
    <property type="evidence" value="ECO:0007669"/>
    <property type="project" value="InterPro"/>
</dbReference>
<feature type="transmembrane region" description="Helical" evidence="7">
    <location>
        <begin position="267"/>
        <end position="286"/>
    </location>
</feature>
<evidence type="ECO:0000256" key="1">
    <source>
        <dbReference type="ARBA" id="ARBA00004141"/>
    </source>
</evidence>
<feature type="transmembrane region" description="Helical" evidence="7">
    <location>
        <begin position="469"/>
        <end position="490"/>
    </location>
</feature>
<comment type="subcellular location">
    <subcellularLocation>
        <location evidence="1">Membrane</location>
        <topology evidence="1">Multi-pass membrane protein</topology>
    </subcellularLocation>
</comment>
<dbReference type="GO" id="GO:0016020">
    <property type="term" value="C:membrane"/>
    <property type="evidence" value="ECO:0007669"/>
    <property type="project" value="UniProtKB-SubCell"/>
</dbReference>
<evidence type="ECO:0000256" key="6">
    <source>
        <dbReference type="SAM" id="MobiDB-lite"/>
    </source>
</evidence>
<evidence type="ECO:0000256" key="2">
    <source>
        <dbReference type="ARBA" id="ARBA00005982"/>
    </source>
</evidence>
<feature type="transmembrane region" description="Helical" evidence="7">
    <location>
        <begin position="153"/>
        <end position="173"/>
    </location>
</feature>
<name>A0AAV2CL59_9ROSI</name>
<dbReference type="Proteomes" id="UP001497516">
    <property type="component" value="Chromosome 1"/>
</dbReference>
<dbReference type="Pfam" id="PF00854">
    <property type="entry name" value="PTR2"/>
    <property type="match status" value="1"/>
</dbReference>
<feature type="transmembrane region" description="Helical" evidence="7">
    <location>
        <begin position="124"/>
        <end position="147"/>
    </location>
</feature>
<evidence type="ECO:0000313" key="9">
    <source>
        <dbReference type="Proteomes" id="UP001497516"/>
    </source>
</evidence>
<sequence length="651" mass="71324">MAVVKDPQKSWGCPSFHYWSCFCTRGPAADHQPGPAHQQSYCPTPQSEKLQDGSLMIVPSPAAGTPKLPEGEIGGQRQPGGWRAMPYVLGNETCERLATVGLFSNFMVYLTREFHMEQARAAQLLNVWSGFTNFLPLIGAFICDAYVGRFKTIAFSVFAELLGMVTITLTAWLPHLRPPECDAATSACAGPTSTQLGVLLAGLCLMSVGTGGIRPCSIPFGVDQFDARTEGGVKGINSFFNWYYTTFTVVILVSLTVIVYIQDSVSWALGFGIPTAFMFGSIFLFFMGTRIYVHVMPEGSVFSGIAHVCSAAYKKRRLKVPSNPDGGRFYDPPAKPFVIQKLPLTNQFSFLNKAAFIEQEHVDLNPQGQPSNPWNLVSVQEVEEVKCLLKIIPVWSAGIVSLTAVSQQGTFTISQAQIMDRRLGPKFQIPPGSMSAISLLVIGAWLPFYDRVLVPATRKVTKIEGGITLLQRVGVGMVFSVLSMVVAGLVERERRGYAHAHPDAPPVSVMWLAPQLALMGMCEAFNFLGQIEFYNKEFPEHMRSIANALFSVSFAAANYLSSVLISVVRKATGRRTDWLANDLNQGRLDLFYFLLAGMGFVNCFYFLYCASGYRYKTKMKIGEAEAAAGDGGGGKSTEFRDVEMDPVKVAS</sequence>
<evidence type="ECO:0000256" key="3">
    <source>
        <dbReference type="ARBA" id="ARBA00022692"/>
    </source>
</evidence>
<feature type="transmembrane region" description="Helical" evidence="7">
    <location>
        <begin position="242"/>
        <end position="261"/>
    </location>
</feature>
<comment type="similarity">
    <text evidence="2">Belongs to the major facilitator superfamily. Proton-dependent oligopeptide transporter (POT/PTR) (TC 2.A.17) family.</text>
</comment>
<feature type="transmembrane region" description="Helical" evidence="7">
    <location>
        <begin position="545"/>
        <end position="568"/>
    </location>
</feature>
<keyword evidence="4 7" id="KW-1133">Transmembrane helix</keyword>
<organism evidence="8 9">
    <name type="scientific">Linum trigynum</name>
    <dbReference type="NCBI Taxonomy" id="586398"/>
    <lineage>
        <taxon>Eukaryota</taxon>
        <taxon>Viridiplantae</taxon>
        <taxon>Streptophyta</taxon>
        <taxon>Embryophyta</taxon>
        <taxon>Tracheophyta</taxon>
        <taxon>Spermatophyta</taxon>
        <taxon>Magnoliopsida</taxon>
        <taxon>eudicotyledons</taxon>
        <taxon>Gunneridae</taxon>
        <taxon>Pentapetalae</taxon>
        <taxon>rosids</taxon>
        <taxon>fabids</taxon>
        <taxon>Malpighiales</taxon>
        <taxon>Linaceae</taxon>
        <taxon>Linum</taxon>
    </lineage>
</organism>
<feature type="compositionally biased region" description="Basic and acidic residues" evidence="6">
    <location>
        <begin position="637"/>
        <end position="651"/>
    </location>
</feature>
<evidence type="ECO:0000256" key="4">
    <source>
        <dbReference type="ARBA" id="ARBA00022989"/>
    </source>
</evidence>
<dbReference type="CDD" id="cd17416">
    <property type="entry name" value="MFS_NPF1_2"/>
    <property type="match status" value="1"/>
</dbReference>
<dbReference type="Gene3D" id="1.20.1250.20">
    <property type="entry name" value="MFS general substrate transporter like domains"/>
    <property type="match status" value="1"/>
</dbReference>
<gene>
    <name evidence="8" type="ORF">LTRI10_LOCUS4943</name>
</gene>
<evidence type="ECO:0000256" key="5">
    <source>
        <dbReference type="ARBA" id="ARBA00023136"/>
    </source>
</evidence>
<feature type="region of interest" description="Disordered" evidence="6">
    <location>
        <begin position="626"/>
        <end position="651"/>
    </location>
</feature>
<dbReference type="AlphaFoldDB" id="A0AAV2CL59"/>